<protein>
    <recommendedName>
        <fullName evidence="3">SWIM-type domain-containing protein</fullName>
    </recommendedName>
</protein>
<dbReference type="EMBL" id="WUAV01000004">
    <property type="protein sequence ID" value="KAF1759263.1"/>
    <property type="molecule type" value="Genomic_DNA"/>
</dbReference>
<sequence length="169" mass="19429">MLSRKTNIRVDELLQTLYDAFDWVVRSIAKQVGRRLKKAAPRRAENIKNCQAAIDQTNLYVLSKDDEGNYEVEKKSDGIVYFVRDNLGCLCFQDENCHCVCGACSYRFTCTCLYQLSGISCKHIHLAIRYDSSIEEEQFRDETEPFANLDPYDNTTTFDLPDSFNPPLS</sequence>
<dbReference type="CTD" id="78776149"/>
<dbReference type="RefSeq" id="XP_053585862.1">
    <property type="nucleotide sequence ID" value="XM_053731090.1"/>
</dbReference>
<gene>
    <name evidence="1" type="ORF">GCK72_015727</name>
</gene>
<proteinExistence type="predicted"/>
<reference evidence="1 2" key="1">
    <citation type="submission" date="2019-12" db="EMBL/GenBank/DDBJ databases">
        <title>Chromosome-level assembly of the Caenorhabditis remanei genome.</title>
        <authorList>
            <person name="Teterina A.A."/>
            <person name="Willis J.H."/>
            <person name="Phillips P.C."/>
        </authorList>
    </citation>
    <scope>NUCLEOTIDE SEQUENCE [LARGE SCALE GENOMIC DNA]</scope>
    <source>
        <strain evidence="1 2">PX506</strain>
        <tissue evidence="1">Whole organism</tissue>
    </source>
</reference>
<evidence type="ECO:0008006" key="3">
    <source>
        <dbReference type="Google" id="ProtNLM"/>
    </source>
</evidence>
<name>A0A6A5GXZ4_CAERE</name>
<dbReference type="GeneID" id="78776149"/>
<evidence type="ECO:0000313" key="2">
    <source>
        <dbReference type="Proteomes" id="UP000483820"/>
    </source>
</evidence>
<dbReference type="KEGG" id="crq:GCK72_015727"/>
<accession>A0A6A5GXZ4</accession>
<comment type="caution">
    <text evidence="1">The sequence shown here is derived from an EMBL/GenBank/DDBJ whole genome shotgun (WGS) entry which is preliminary data.</text>
</comment>
<evidence type="ECO:0000313" key="1">
    <source>
        <dbReference type="EMBL" id="KAF1759263.1"/>
    </source>
</evidence>
<dbReference type="AlphaFoldDB" id="A0A6A5GXZ4"/>
<organism evidence="1 2">
    <name type="scientific">Caenorhabditis remanei</name>
    <name type="common">Caenorhabditis vulgaris</name>
    <dbReference type="NCBI Taxonomy" id="31234"/>
    <lineage>
        <taxon>Eukaryota</taxon>
        <taxon>Metazoa</taxon>
        <taxon>Ecdysozoa</taxon>
        <taxon>Nematoda</taxon>
        <taxon>Chromadorea</taxon>
        <taxon>Rhabditida</taxon>
        <taxon>Rhabditina</taxon>
        <taxon>Rhabditomorpha</taxon>
        <taxon>Rhabditoidea</taxon>
        <taxon>Rhabditidae</taxon>
        <taxon>Peloderinae</taxon>
        <taxon>Caenorhabditis</taxon>
    </lineage>
</organism>
<dbReference type="Proteomes" id="UP000483820">
    <property type="component" value="Chromosome IV"/>
</dbReference>